<proteinExistence type="predicted"/>
<dbReference type="EMBL" id="JABSTU010000001">
    <property type="protein sequence ID" value="KAH8040872.1"/>
    <property type="molecule type" value="Genomic_DNA"/>
</dbReference>
<evidence type="ECO:0000313" key="2">
    <source>
        <dbReference type="EMBL" id="KAH8040872.1"/>
    </source>
</evidence>
<dbReference type="Proteomes" id="UP000821866">
    <property type="component" value="Chromosome 1"/>
</dbReference>
<gene>
    <name evidence="2" type="ORF">HPB51_013042</name>
</gene>
<evidence type="ECO:0000256" key="1">
    <source>
        <dbReference type="SAM" id="MobiDB-lite"/>
    </source>
</evidence>
<comment type="caution">
    <text evidence="2">The sequence shown here is derived from an EMBL/GenBank/DDBJ whole genome shotgun (WGS) entry which is preliminary data.</text>
</comment>
<evidence type="ECO:0000313" key="3">
    <source>
        <dbReference type="Proteomes" id="UP000821866"/>
    </source>
</evidence>
<reference evidence="2" key="2">
    <citation type="submission" date="2021-09" db="EMBL/GenBank/DDBJ databases">
        <authorList>
            <person name="Jia N."/>
            <person name="Wang J."/>
            <person name="Shi W."/>
            <person name="Du L."/>
            <person name="Sun Y."/>
            <person name="Zhan W."/>
            <person name="Jiang J."/>
            <person name="Wang Q."/>
            <person name="Zhang B."/>
            <person name="Ji P."/>
            <person name="Sakyi L.B."/>
            <person name="Cui X."/>
            <person name="Yuan T."/>
            <person name="Jiang B."/>
            <person name="Yang W."/>
            <person name="Lam T.T.-Y."/>
            <person name="Chang Q."/>
            <person name="Ding S."/>
            <person name="Wang X."/>
            <person name="Zhu J."/>
            <person name="Ruan X."/>
            <person name="Zhao L."/>
            <person name="Wei J."/>
            <person name="Que T."/>
            <person name="Du C."/>
            <person name="Cheng J."/>
            <person name="Dai P."/>
            <person name="Han X."/>
            <person name="Huang E."/>
            <person name="Gao Y."/>
            <person name="Liu J."/>
            <person name="Shao H."/>
            <person name="Ye R."/>
            <person name="Li L."/>
            <person name="Wei W."/>
            <person name="Wang X."/>
            <person name="Wang C."/>
            <person name="Huo Q."/>
            <person name="Li W."/>
            <person name="Guo W."/>
            <person name="Chen H."/>
            <person name="Chen S."/>
            <person name="Zhou L."/>
            <person name="Zhou L."/>
            <person name="Ni X."/>
            <person name="Tian J."/>
            <person name="Zhou Y."/>
            <person name="Sheng Y."/>
            <person name="Liu T."/>
            <person name="Pan Y."/>
            <person name="Xia L."/>
            <person name="Li J."/>
            <person name="Zhao F."/>
            <person name="Cao W."/>
        </authorList>
    </citation>
    <scope>NUCLEOTIDE SEQUENCE</scope>
    <source>
        <strain evidence="2">Rmic-2018</strain>
        <tissue evidence="2">Larvae</tissue>
    </source>
</reference>
<feature type="compositionally biased region" description="Acidic residues" evidence="1">
    <location>
        <begin position="54"/>
        <end position="63"/>
    </location>
</feature>
<feature type="region of interest" description="Disordered" evidence="1">
    <location>
        <begin position="48"/>
        <end position="75"/>
    </location>
</feature>
<organism evidence="2 3">
    <name type="scientific">Rhipicephalus microplus</name>
    <name type="common">Cattle tick</name>
    <name type="synonym">Boophilus microplus</name>
    <dbReference type="NCBI Taxonomy" id="6941"/>
    <lineage>
        <taxon>Eukaryota</taxon>
        <taxon>Metazoa</taxon>
        <taxon>Ecdysozoa</taxon>
        <taxon>Arthropoda</taxon>
        <taxon>Chelicerata</taxon>
        <taxon>Arachnida</taxon>
        <taxon>Acari</taxon>
        <taxon>Parasitiformes</taxon>
        <taxon>Ixodida</taxon>
        <taxon>Ixodoidea</taxon>
        <taxon>Ixodidae</taxon>
        <taxon>Rhipicephalinae</taxon>
        <taxon>Rhipicephalus</taxon>
        <taxon>Boophilus</taxon>
    </lineage>
</organism>
<dbReference type="AlphaFoldDB" id="A0A9J6F455"/>
<name>A0A9J6F455_RHIMP</name>
<accession>A0A9J6F455</accession>
<reference evidence="2" key="1">
    <citation type="journal article" date="2020" name="Cell">
        <title>Large-Scale Comparative Analyses of Tick Genomes Elucidate Their Genetic Diversity and Vector Capacities.</title>
        <authorList>
            <consortium name="Tick Genome and Microbiome Consortium (TIGMIC)"/>
            <person name="Jia N."/>
            <person name="Wang J."/>
            <person name="Shi W."/>
            <person name="Du L."/>
            <person name="Sun Y."/>
            <person name="Zhan W."/>
            <person name="Jiang J.F."/>
            <person name="Wang Q."/>
            <person name="Zhang B."/>
            <person name="Ji P."/>
            <person name="Bell-Sakyi L."/>
            <person name="Cui X.M."/>
            <person name="Yuan T.T."/>
            <person name="Jiang B.G."/>
            <person name="Yang W.F."/>
            <person name="Lam T.T."/>
            <person name="Chang Q.C."/>
            <person name="Ding S.J."/>
            <person name="Wang X.J."/>
            <person name="Zhu J.G."/>
            <person name="Ruan X.D."/>
            <person name="Zhao L."/>
            <person name="Wei J.T."/>
            <person name="Ye R.Z."/>
            <person name="Que T.C."/>
            <person name="Du C.H."/>
            <person name="Zhou Y.H."/>
            <person name="Cheng J.X."/>
            <person name="Dai P.F."/>
            <person name="Guo W.B."/>
            <person name="Han X.H."/>
            <person name="Huang E.J."/>
            <person name="Li L.F."/>
            <person name="Wei W."/>
            <person name="Gao Y.C."/>
            <person name="Liu J.Z."/>
            <person name="Shao H.Z."/>
            <person name="Wang X."/>
            <person name="Wang C.C."/>
            <person name="Yang T.C."/>
            <person name="Huo Q.B."/>
            <person name="Li W."/>
            <person name="Chen H.Y."/>
            <person name="Chen S.E."/>
            <person name="Zhou L.G."/>
            <person name="Ni X.B."/>
            <person name="Tian J.H."/>
            <person name="Sheng Y."/>
            <person name="Liu T."/>
            <person name="Pan Y.S."/>
            <person name="Xia L.Y."/>
            <person name="Li J."/>
            <person name="Zhao F."/>
            <person name="Cao W.C."/>
        </authorList>
    </citation>
    <scope>NUCLEOTIDE SEQUENCE</scope>
    <source>
        <strain evidence="2">Rmic-2018</strain>
    </source>
</reference>
<sequence>MAPAGTRLPKVAIVTDVPACPDTSFPTVDGSSVGSASVSYSDMQVSVIDKVDEGPPEVIEEQQSEATSRDRDSCP</sequence>
<keyword evidence="3" id="KW-1185">Reference proteome</keyword>
<protein>
    <submittedName>
        <fullName evidence="2">Uncharacterized protein</fullName>
    </submittedName>
</protein>